<dbReference type="EMBL" id="JAGIYZ010000002">
    <property type="protein sequence ID" value="MBP0462838.1"/>
    <property type="molecule type" value="Genomic_DNA"/>
</dbReference>
<gene>
    <name evidence="1" type="ORF">J5Y09_02835</name>
</gene>
<reference evidence="1 2" key="1">
    <citation type="submission" date="2021-03" db="EMBL/GenBank/DDBJ databases">
        <authorList>
            <person name="So Y."/>
        </authorList>
    </citation>
    <scope>NUCLEOTIDE SEQUENCE [LARGE SCALE GENOMIC DNA]</scope>
    <source>
        <strain evidence="1 2">PWR1</strain>
    </source>
</reference>
<evidence type="ECO:0000313" key="1">
    <source>
        <dbReference type="EMBL" id="MBP0462838.1"/>
    </source>
</evidence>
<organism evidence="1 2">
    <name type="scientific">Roseomonas nitratireducens</name>
    <dbReference type="NCBI Taxonomy" id="2820810"/>
    <lineage>
        <taxon>Bacteria</taxon>
        <taxon>Pseudomonadati</taxon>
        <taxon>Pseudomonadota</taxon>
        <taxon>Alphaproteobacteria</taxon>
        <taxon>Acetobacterales</taxon>
        <taxon>Roseomonadaceae</taxon>
        <taxon>Roseomonas</taxon>
    </lineage>
</organism>
<dbReference type="RefSeq" id="WP_209350240.1">
    <property type="nucleotide sequence ID" value="NZ_JAGIYZ010000002.1"/>
</dbReference>
<comment type="caution">
    <text evidence="1">The sequence shown here is derived from an EMBL/GenBank/DDBJ whole genome shotgun (WGS) entry which is preliminary data.</text>
</comment>
<protein>
    <submittedName>
        <fullName evidence="1">Uncharacterized protein</fullName>
    </submittedName>
</protein>
<proteinExistence type="predicted"/>
<sequence>MGTPAGSAPRVIGLAIDEGSPARALAAAEAFLLARRDGDPAVEAATRAALHEAAGPDATMTPEGRAALALASLVERHGASFPPGQEPAYHDRHHQAEAILAMGWLAGAARRLGLLDACGAARAVAAMAGHDLLHDGSAGGPRGELERRSAAAADEVAAICGVDAQGRAEIGRIILATTWPWEEAEAPDLACRLAREADLFASTLPTLGMPLARRLARELAAAGQADAASVASHAARIGLLRTLPQPTEAAQALGLDAARDAQIAAYAAVARQLGAGSAEAAAAALDAMDAADAAALLAQAGRGG</sequence>
<accession>A0ABS4APQ1</accession>
<keyword evidence="2" id="KW-1185">Reference proteome</keyword>
<dbReference type="Proteomes" id="UP000680815">
    <property type="component" value="Unassembled WGS sequence"/>
</dbReference>
<evidence type="ECO:0000313" key="2">
    <source>
        <dbReference type="Proteomes" id="UP000680815"/>
    </source>
</evidence>
<name>A0ABS4APQ1_9PROT</name>